<dbReference type="InterPro" id="IPR011249">
    <property type="entry name" value="Metalloenz_LuxS/M16"/>
</dbReference>
<dbReference type="GO" id="GO:0046872">
    <property type="term" value="F:metal ion binding"/>
    <property type="evidence" value="ECO:0007669"/>
    <property type="project" value="UniProtKB-KW"/>
</dbReference>
<gene>
    <name evidence="4" type="primary">PXM16_1</name>
    <name evidence="4" type="ORF">CK203_069364</name>
</gene>
<dbReference type="PANTHER" id="PTHR43690">
    <property type="entry name" value="NARDILYSIN"/>
    <property type="match status" value="1"/>
</dbReference>
<name>A0A438C102_VITVI</name>
<evidence type="ECO:0000313" key="4">
    <source>
        <dbReference type="EMBL" id="RVW16616.1"/>
    </source>
</evidence>
<evidence type="ECO:0000256" key="1">
    <source>
        <dbReference type="ARBA" id="ARBA00001947"/>
    </source>
</evidence>
<reference evidence="4 5" key="1">
    <citation type="journal article" date="2018" name="PLoS Genet.">
        <title>Population sequencing reveals clonal diversity and ancestral inbreeding in the grapevine cultivar Chardonnay.</title>
        <authorList>
            <person name="Roach M.J."/>
            <person name="Johnson D.L."/>
            <person name="Bohlmann J."/>
            <person name="van Vuuren H.J."/>
            <person name="Jones S.J."/>
            <person name="Pretorius I.S."/>
            <person name="Schmidt S.A."/>
            <person name="Borneman A.R."/>
        </authorList>
    </citation>
    <scope>NUCLEOTIDE SEQUENCE [LARGE SCALE GENOMIC DNA]</scope>
    <source>
        <strain evidence="5">cv. Chardonnay</strain>
        <tissue evidence="4">Leaf</tissue>
    </source>
</reference>
<dbReference type="InterPro" id="IPR054734">
    <property type="entry name" value="PqqF-like_C_4"/>
</dbReference>
<keyword evidence="2" id="KW-0479">Metal-binding</keyword>
<feature type="domain" description="Coenzyme PQQ synthesis protein F-like C-terminal lobe" evidence="3">
    <location>
        <begin position="13"/>
        <end position="112"/>
    </location>
</feature>
<dbReference type="Proteomes" id="UP000288805">
    <property type="component" value="Unassembled WGS sequence"/>
</dbReference>
<dbReference type="SUPFAM" id="SSF63411">
    <property type="entry name" value="LuxS/MPP-like metallohydrolase"/>
    <property type="match status" value="1"/>
</dbReference>
<dbReference type="FunFam" id="3.30.830.10:FF:000028">
    <property type="entry name" value="Insulin-degrading enzyme-like 1 peroxisomal"/>
    <property type="match status" value="1"/>
</dbReference>
<dbReference type="InterPro" id="IPR050626">
    <property type="entry name" value="Peptidase_M16"/>
</dbReference>
<proteinExistence type="predicted"/>
<evidence type="ECO:0000259" key="3">
    <source>
        <dbReference type="Pfam" id="PF22456"/>
    </source>
</evidence>
<dbReference type="PANTHER" id="PTHR43690:SF18">
    <property type="entry name" value="INSULIN-DEGRADING ENZYME-RELATED"/>
    <property type="match status" value="1"/>
</dbReference>
<organism evidence="4 5">
    <name type="scientific">Vitis vinifera</name>
    <name type="common">Grape</name>
    <dbReference type="NCBI Taxonomy" id="29760"/>
    <lineage>
        <taxon>Eukaryota</taxon>
        <taxon>Viridiplantae</taxon>
        <taxon>Streptophyta</taxon>
        <taxon>Embryophyta</taxon>
        <taxon>Tracheophyta</taxon>
        <taxon>Spermatophyta</taxon>
        <taxon>Magnoliopsida</taxon>
        <taxon>eudicotyledons</taxon>
        <taxon>Gunneridae</taxon>
        <taxon>Pentapetalae</taxon>
        <taxon>rosids</taxon>
        <taxon>Vitales</taxon>
        <taxon>Vitaceae</taxon>
        <taxon>Viteae</taxon>
        <taxon>Vitis</taxon>
    </lineage>
</organism>
<dbReference type="EMBL" id="QGNW01002588">
    <property type="protein sequence ID" value="RVW16616.1"/>
    <property type="molecule type" value="Genomic_DNA"/>
</dbReference>
<sequence>MTFKQYVLSPIQLFALIAKQQAFHQLRSVEQLGYITELMLRNDSGIHGVQFMIQSTVKGPGHIDSRIEEFLKMFEFKLYAMSEDEFKSNVNTLVDMKLEKYKNLWEESGFYWQEIYDGTLKFDRTEAEVAALKKLTQKELIDFFNEHIKVGAPQKKTLSVRVYGCLHTSEYAEEQKEANQPIQVKIDDIFKFRKSQPLYGSFKGGLGHVKL</sequence>
<comment type="cofactor">
    <cofactor evidence="1">
        <name>Zn(2+)</name>
        <dbReference type="ChEBI" id="CHEBI:29105"/>
    </cofactor>
</comment>
<comment type="caution">
    <text evidence="4">The sequence shown here is derived from an EMBL/GenBank/DDBJ whole genome shotgun (WGS) entry which is preliminary data.</text>
</comment>
<protein>
    <submittedName>
        <fullName evidence="4">Insulin-degrading enzyme-like 1, peroxisomal</fullName>
    </submittedName>
</protein>
<dbReference type="Pfam" id="PF22456">
    <property type="entry name" value="PqqF-like_C_4"/>
    <property type="match status" value="1"/>
</dbReference>
<dbReference type="AlphaFoldDB" id="A0A438C102"/>
<accession>A0A438C102</accession>
<evidence type="ECO:0000256" key="2">
    <source>
        <dbReference type="ARBA" id="ARBA00022723"/>
    </source>
</evidence>
<evidence type="ECO:0000313" key="5">
    <source>
        <dbReference type="Proteomes" id="UP000288805"/>
    </source>
</evidence>
<dbReference type="Gene3D" id="3.30.830.10">
    <property type="entry name" value="Metalloenzyme, LuxS/M16 peptidase-like"/>
    <property type="match status" value="1"/>
</dbReference>